<dbReference type="InterPro" id="IPR028021">
    <property type="entry name" value="Katanin_C-terminal"/>
</dbReference>
<gene>
    <name evidence="5" type="ORF">F3Y22_tig00111990pilonHSYRG00012</name>
</gene>
<dbReference type="Proteomes" id="UP000436088">
    <property type="component" value="Unassembled WGS sequence"/>
</dbReference>
<reference evidence="5" key="1">
    <citation type="submission" date="2019-09" db="EMBL/GenBank/DDBJ databases">
        <title>Draft genome information of white flower Hibiscus syriacus.</title>
        <authorList>
            <person name="Kim Y.-M."/>
        </authorList>
    </citation>
    <scope>NUCLEOTIDE SEQUENCE [LARGE SCALE GENOMIC DNA]</scope>
    <source>
        <strain evidence="5">YM2019G1</strain>
    </source>
</reference>
<evidence type="ECO:0000256" key="2">
    <source>
        <dbReference type="ARBA" id="ARBA00022490"/>
    </source>
</evidence>
<sequence>MPSANDEDAVADVMEQHDQFIGSMQSHLSKLQVVHRYWERNDIKGAISAMEKMADHAVLADVLSIVTEKIDIVTLDIGTCLLPLLSSFLGSEMDRHLSISLDVLLKLVRLFGSMIYSALSASTPVAVDIEAEQRFERCNLCFIELEKVKRCLPKVTRRGGSVAKSAQELNLALQEVS</sequence>
<evidence type="ECO:0000256" key="3">
    <source>
        <dbReference type="ARBA" id="ARBA00023212"/>
    </source>
</evidence>
<dbReference type="GO" id="GO:0007019">
    <property type="term" value="P:microtubule depolymerization"/>
    <property type="evidence" value="ECO:0007669"/>
    <property type="project" value="TreeGrafter"/>
</dbReference>
<keyword evidence="2" id="KW-0963">Cytoplasm</keyword>
<keyword evidence="3" id="KW-0206">Cytoskeleton</keyword>
<dbReference type="AlphaFoldDB" id="A0A6A2Y571"/>
<name>A0A6A2Y571_HIBSY</name>
<comment type="subcellular location">
    <subcellularLocation>
        <location evidence="1">Cytoplasm</location>
        <location evidence="1">Cytoskeleton</location>
    </subcellularLocation>
</comment>
<protein>
    <recommendedName>
        <fullName evidence="4">Katanin p80 subunit C-terminal domain-containing protein</fullName>
    </recommendedName>
</protein>
<dbReference type="GO" id="GO:0008352">
    <property type="term" value="C:katanin complex"/>
    <property type="evidence" value="ECO:0007669"/>
    <property type="project" value="TreeGrafter"/>
</dbReference>
<evidence type="ECO:0000259" key="4">
    <source>
        <dbReference type="Pfam" id="PF13925"/>
    </source>
</evidence>
<dbReference type="PANTHER" id="PTHR19845">
    <property type="entry name" value="KATANIN P80 SUBUNIT"/>
    <property type="match status" value="1"/>
</dbReference>
<dbReference type="GO" id="GO:0008017">
    <property type="term" value="F:microtubule binding"/>
    <property type="evidence" value="ECO:0007669"/>
    <property type="project" value="InterPro"/>
</dbReference>
<accession>A0A6A2Y571</accession>
<evidence type="ECO:0000313" key="6">
    <source>
        <dbReference type="Proteomes" id="UP000436088"/>
    </source>
</evidence>
<evidence type="ECO:0000313" key="5">
    <source>
        <dbReference type="EMBL" id="KAE8671146.1"/>
    </source>
</evidence>
<dbReference type="EMBL" id="VEPZ02001480">
    <property type="protein sequence ID" value="KAE8671146.1"/>
    <property type="molecule type" value="Genomic_DNA"/>
</dbReference>
<dbReference type="PANTHER" id="PTHR19845:SF0">
    <property type="entry name" value="KATANIN P80 WD40 REPEAT-CONTAINING SUBUNIT B1"/>
    <property type="match status" value="1"/>
</dbReference>
<organism evidence="5 6">
    <name type="scientific">Hibiscus syriacus</name>
    <name type="common">Rose of Sharon</name>
    <dbReference type="NCBI Taxonomy" id="106335"/>
    <lineage>
        <taxon>Eukaryota</taxon>
        <taxon>Viridiplantae</taxon>
        <taxon>Streptophyta</taxon>
        <taxon>Embryophyta</taxon>
        <taxon>Tracheophyta</taxon>
        <taxon>Spermatophyta</taxon>
        <taxon>Magnoliopsida</taxon>
        <taxon>eudicotyledons</taxon>
        <taxon>Gunneridae</taxon>
        <taxon>Pentapetalae</taxon>
        <taxon>rosids</taxon>
        <taxon>malvids</taxon>
        <taxon>Malvales</taxon>
        <taxon>Malvaceae</taxon>
        <taxon>Malvoideae</taxon>
        <taxon>Hibiscus</taxon>
    </lineage>
</organism>
<dbReference type="Pfam" id="PF13925">
    <property type="entry name" value="Katanin_con80"/>
    <property type="match status" value="1"/>
</dbReference>
<evidence type="ECO:0000256" key="1">
    <source>
        <dbReference type="ARBA" id="ARBA00004245"/>
    </source>
</evidence>
<comment type="caution">
    <text evidence="5">The sequence shown here is derived from an EMBL/GenBank/DDBJ whole genome shotgun (WGS) entry which is preliminary data.</text>
</comment>
<proteinExistence type="predicted"/>
<keyword evidence="6" id="KW-1185">Reference proteome</keyword>
<feature type="domain" description="Katanin p80 subunit C-terminal" evidence="4">
    <location>
        <begin position="16"/>
        <end position="173"/>
    </location>
</feature>